<keyword evidence="6" id="KW-0597">Phosphoprotein</keyword>
<dbReference type="PROSITE" id="PS50109">
    <property type="entry name" value="HIS_KIN"/>
    <property type="match status" value="1"/>
</dbReference>
<proteinExistence type="predicted"/>
<feature type="domain" description="Histidine kinase" evidence="17">
    <location>
        <begin position="603"/>
        <end position="822"/>
    </location>
</feature>
<dbReference type="SMART" id="SM00086">
    <property type="entry name" value="PAC"/>
    <property type="match status" value="4"/>
</dbReference>
<dbReference type="Pfam" id="PF08447">
    <property type="entry name" value="PAS_3"/>
    <property type="match status" value="2"/>
</dbReference>
<comment type="subcellular location">
    <subcellularLocation>
        <location evidence="2">Cell inner membrane</location>
        <topology evidence="2">Multi-pass membrane protein</topology>
    </subcellularLocation>
</comment>
<evidence type="ECO:0000313" key="21">
    <source>
        <dbReference type="Proteomes" id="UP000324797"/>
    </source>
</evidence>
<dbReference type="InterPro" id="IPR001610">
    <property type="entry name" value="PAC"/>
</dbReference>
<evidence type="ECO:0000256" key="13">
    <source>
        <dbReference type="ARBA" id="ARBA00022989"/>
    </source>
</evidence>
<evidence type="ECO:0000256" key="4">
    <source>
        <dbReference type="ARBA" id="ARBA00022475"/>
    </source>
</evidence>
<gene>
    <name evidence="20" type="ORF">FXV83_15075</name>
</gene>
<dbReference type="InterPro" id="IPR013767">
    <property type="entry name" value="PAS_fold"/>
</dbReference>
<evidence type="ECO:0000313" key="20">
    <source>
        <dbReference type="EMBL" id="TYO65741.1"/>
    </source>
</evidence>
<dbReference type="InterPro" id="IPR005467">
    <property type="entry name" value="His_kinase_dom"/>
</dbReference>
<dbReference type="InterPro" id="IPR003661">
    <property type="entry name" value="HisK_dim/P_dom"/>
</dbReference>
<feature type="domain" description="PAS" evidence="18">
    <location>
        <begin position="66"/>
        <end position="136"/>
    </location>
</feature>
<dbReference type="NCBIfam" id="TIGR00229">
    <property type="entry name" value="sensory_box"/>
    <property type="match status" value="4"/>
</dbReference>
<keyword evidence="4" id="KW-1003">Cell membrane</keyword>
<evidence type="ECO:0000259" key="18">
    <source>
        <dbReference type="PROSITE" id="PS50112"/>
    </source>
</evidence>
<dbReference type="Pfam" id="PF13426">
    <property type="entry name" value="PAS_9"/>
    <property type="match status" value="1"/>
</dbReference>
<evidence type="ECO:0000256" key="3">
    <source>
        <dbReference type="ARBA" id="ARBA00012438"/>
    </source>
</evidence>
<dbReference type="InterPro" id="IPR013655">
    <property type="entry name" value="PAS_fold_3"/>
</dbReference>
<feature type="region of interest" description="Disordered" evidence="16">
    <location>
        <begin position="36"/>
        <end position="57"/>
    </location>
</feature>
<dbReference type="Pfam" id="PF00989">
    <property type="entry name" value="PAS"/>
    <property type="match status" value="1"/>
</dbReference>
<sequence length="826" mass="92215">MMPGQIAKFGNSAAQFLLGGLAALRTFGSGAKHKPAIGDAWRQDNTDQNSTNRDSINKDGIDLRDAVKQWREVFEHNPVMYFMVDPAGTVLNVNTFGAAQLGYTAAELTGQSVLNVFFEEDHDLVRRCVALCLETVDQSHTWEIRKIRKDGSVLWVRENAKAMLRGDGTPVVLVACENITQRREAEDGLRQSEAYLAQAQELSRTGSFGLSPATGEIVWSRETFRIFQCDPAVKPTLGFVFQRIHPEDRDAVGKTLERASREAEDFDHQYRLLMPDGSLKYLHSVARAVRHASGRIEFVGAVTDVTIAKEAEQRLRRSEAYLAEAQRLSHTSSWAWDVRRQEFAYRSAELYRLFGFDPDQVDLSARAFQQRIPSEDFGRVVDVERRAIQQKQPFEIDFRIVRPDGSIRRVHTEGHPVIGGDGDVMEIIGTHVDVTEQFAAKEALQKAFDELKQSEQRFRDYAETASDWFWETGPDHRITHISEHADTATAVPTGLIGLTRWDIPPDAELEPEKWEQHRAAIEAHLPFRDLVYRSRDRNGSPIYVRTSGKPFHDANGNFLGYRGVSTDVTAAVRAEQTEEALRKAQAELAHVTRVTMLGELTASIAHEINQPLAAVISNADACIGWLDREPAELGAARRSVEWIVEDANRASEVIRRIRALAKKTEIEMVPLDINQVVRETVTLVRRELATHAVSVRMELASSLPRVCGDRIQLQQVLINLAMNGIEAMQANIDRPRELSIRSSQVGDDGHGRLLLTVTDCGVGLGNDATERIFTPFFTTKSGGLGMGLSICRSIIEAHAGRLSAFPNEGSGATFQITLPLPHEDMS</sequence>
<keyword evidence="14" id="KW-0902">Two-component regulatory system</keyword>
<evidence type="ECO:0000256" key="9">
    <source>
        <dbReference type="ARBA" id="ARBA00022737"/>
    </source>
</evidence>
<dbReference type="InterPro" id="IPR003594">
    <property type="entry name" value="HATPase_dom"/>
</dbReference>
<dbReference type="PANTHER" id="PTHR43304:SF1">
    <property type="entry name" value="PAC DOMAIN-CONTAINING PROTEIN"/>
    <property type="match status" value="1"/>
</dbReference>
<dbReference type="SUPFAM" id="SSF55874">
    <property type="entry name" value="ATPase domain of HSP90 chaperone/DNA topoisomerase II/histidine kinase"/>
    <property type="match status" value="1"/>
</dbReference>
<dbReference type="SMART" id="SM00388">
    <property type="entry name" value="HisKA"/>
    <property type="match status" value="1"/>
</dbReference>
<dbReference type="PROSITE" id="PS50112">
    <property type="entry name" value="PAS"/>
    <property type="match status" value="1"/>
</dbReference>
<keyword evidence="7" id="KW-0808">Transferase</keyword>
<evidence type="ECO:0000256" key="16">
    <source>
        <dbReference type="SAM" id="MobiDB-lite"/>
    </source>
</evidence>
<keyword evidence="10" id="KW-0547">Nucleotide-binding</keyword>
<dbReference type="GO" id="GO:0000155">
    <property type="term" value="F:phosphorelay sensor kinase activity"/>
    <property type="evidence" value="ECO:0007669"/>
    <property type="project" value="InterPro"/>
</dbReference>
<dbReference type="CDD" id="cd00082">
    <property type="entry name" value="HisKA"/>
    <property type="match status" value="1"/>
</dbReference>
<evidence type="ECO:0000259" key="19">
    <source>
        <dbReference type="PROSITE" id="PS50113"/>
    </source>
</evidence>
<dbReference type="PROSITE" id="PS50113">
    <property type="entry name" value="PAC"/>
    <property type="match status" value="4"/>
</dbReference>
<keyword evidence="15" id="KW-0472">Membrane</keyword>
<dbReference type="EMBL" id="VSTH01000049">
    <property type="protein sequence ID" value="TYO65741.1"/>
    <property type="molecule type" value="Genomic_DNA"/>
</dbReference>
<dbReference type="AlphaFoldDB" id="A0A5S4YMU0"/>
<keyword evidence="13" id="KW-1133">Transmembrane helix</keyword>
<organism evidence="20 21">
    <name type="scientific">Bradyrhizobium hipponense</name>
    <dbReference type="NCBI Taxonomy" id="2605638"/>
    <lineage>
        <taxon>Bacteria</taxon>
        <taxon>Pseudomonadati</taxon>
        <taxon>Pseudomonadota</taxon>
        <taxon>Alphaproteobacteria</taxon>
        <taxon>Hyphomicrobiales</taxon>
        <taxon>Nitrobacteraceae</taxon>
        <taxon>Bradyrhizobium</taxon>
    </lineage>
</organism>
<keyword evidence="5" id="KW-0997">Cell inner membrane</keyword>
<feature type="domain" description="PAC" evidence="19">
    <location>
        <begin position="394"/>
        <end position="446"/>
    </location>
</feature>
<dbReference type="Gene3D" id="3.30.450.20">
    <property type="entry name" value="PAS domain"/>
    <property type="match status" value="4"/>
</dbReference>
<dbReference type="SMART" id="SM00091">
    <property type="entry name" value="PAS"/>
    <property type="match status" value="4"/>
</dbReference>
<dbReference type="Pfam" id="PF02518">
    <property type="entry name" value="HATPase_c"/>
    <property type="match status" value="1"/>
</dbReference>
<evidence type="ECO:0000256" key="10">
    <source>
        <dbReference type="ARBA" id="ARBA00022741"/>
    </source>
</evidence>
<reference evidence="20 21" key="1">
    <citation type="submission" date="2019-08" db="EMBL/GenBank/DDBJ databases">
        <title>Bradyrhizobium hipponensis sp. nov., a rhizobium isolated from a Lupinus angustifolius root nodule in Tunisia.</title>
        <authorList>
            <person name="Off K."/>
            <person name="Rejili M."/>
            <person name="Mars M."/>
            <person name="Brachmann A."/>
            <person name="Marin M."/>
        </authorList>
    </citation>
    <scope>NUCLEOTIDE SEQUENCE [LARGE SCALE GENOMIC DNA]</scope>
    <source>
        <strain evidence="21">aSej3</strain>
    </source>
</reference>
<dbReference type="FunFam" id="3.30.450.20:FF:000088">
    <property type="entry name" value="Sensory transduction histidine kinase"/>
    <property type="match status" value="1"/>
</dbReference>
<dbReference type="InterPro" id="IPR000014">
    <property type="entry name" value="PAS"/>
</dbReference>
<keyword evidence="12" id="KW-0067">ATP-binding</keyword>
<dbReference type="SUPFAM" id="SSF47384">
    <property type="entry name" value="Homodimeric domain of signal transducing histidine kinase"/>
    <property type="match status" value="1"/>
</dbReference>
<dbReference type="GO" id="GO:0042802">
    <property type="term" value="F:identical protein binding"/>
    <property type="evidence" value="ECO:0007669"/>
    <property type="project" value="UniProtKB-ARBA"/>
</dbReference>
<keyword evidence="11" id="KW-0418">Kinase</keyword>
<dbReference type="GO" id="GO:0006355">
    <property type="term" value="P:regulation of DNA-templated transcription"/>
    <property type="evidence" value="ECO:0007669"/>
    <property type="project" value="InterPro"/>
</dbReference>
<evidence type="ECO:0000256" key="2">
    <source>
        <dbReference type="ARBA" id="ARBA00004429"/>
    </source>
</evidence>
<feature type="domain" description="PAC" evidence="19">
    <location>
        <begin position="140"/>
        <end position="191"/>
    </location>
</feature>
<dbReference type="InterPro" id="IPR000700">
    <property type="entry name" value="PAS-assoc_C"/>
</dbReference>
<evidence type="ECO:0000256" key="12">
    <source>
        <dbReference type="ARBA" id="ARBA00022840"/>
    </source>
</evidence>
<accession>A0A5S4YMU0</accession>
<comment type="catalytic activity">
    <reaction evidence="1">
        <text>ATP + protein L-histidine = ADP + protein N-phospho-L-histidine.</text>
        <dbReference type="EC" id="2.7.13.3"/>
    </reaction>
</comment>
<evidence type="ECO:0000256" key="7">
    <source>
        <dbReference type="ARBA" id="ARBA00022679"/>
    </source>
</evidence>
<evidence type="ECO:0000256" key="8">
    <source>
        <dbReference type="ARBA" id="ARBA00022692"/>
    </source>
</evidence>
<dbReference type="InterPro" id="IPR036890">
    <property type="entry name" value="HATPase_C_sf"/>
</dbReference>
<dbReference type="RefSeq" id="WP_148740200.1">
    <property type="nucleotide sequence ID" value="NZ_VSTH01000049.1"/>
</dbReference>
<evidence type="ECO:0000256" key="6">
    <source>
        <dbReference type="ARBA" id="ARBA00022553"/>
    </source>
</evidence>
<dbReference type="SUPFAM" id="SSF55785">
    <property type="entry name" value="PYP-like sensor domain (PAS domain)"/>
    <property type="match status" value="4"/>
</dbReference>
<dbReference type="FunFam" id="1.10.287.130:FF:000055">
    <property type="entry name" value="Two-component sensor histidine kinase"/>
    <property type="match status" value="1"/>
</dbReference>
<dbReference type="PANTHER" id="PTHR43304">
    <property type="entry name" value="PHYTOCHROME-LIKE PROTEIN CPH1"/>
    <property type="match status" value="1"/>
</dbReference>
<evidence type="ECO:0000256" key="1">
    <source>
        <dbReference type="ARBA" id="ARBA00000085"/>
    </source>
</evidence>
<name>A0A5S4YMU0_9BRAD</name>
<dbReference type="InterPro" id="IPR052162">
    <property type="entry name" value="Sensor_kinase/Photoreceptor"/>
</dbReference>
<dbReference type="Pfam" id="PF00512">
    <property type="entry name" value="HisKA"/>
    <property type="match status" value="1"/>
</dbReference>
<dbReference type="GO" id="GO:0005886">
    <property type="term" value="C:plasma membrane"/>
    <property type="evidence" value="ECO:0007669"/>
    <property type="project" value="UniProtKB-SubCell"/>
</dbReference>
<dbReference type="Gene3D" id="1.10.287.130">
    <property type="match status" value="1"/>
</dbReference>
<keyword evidence="21" id="KW-1185">Reference proteome</keyword>
<evidence type="ECO:0000256" key="15">
    <source>
        <dbReference type="ARBA" id="ARBA00023136"/>
    </source>
</evidence>
<dbReference type="PRINTS" id="PR00344">
    <property type="entry name" value="BCTRLSENSOR"/>
</dbReference>
<dbReference type="GO" id="GO:0005524">
    <property type="term" value="F:ATP binding"/>
    <property type="evidence" value="ECO:0007669"/>
    <property type="project" value="UniProtKB-KW"/>
</dbReference>
<dbReference type="SMART" id="SM00387">
    <property type="entry name" value="HATPase_c"/>
    <property type="match status" value="1"/>
</dbReference>
<dbReference type="FunFam" id="3.30.565.10:FF:000042">
    <property type="entry name" value="Two-component sensor histidine kinase KdpD"/>
    <property type="match status" value="1"/>
</dbReference>
<dbReference type="InterPro" id="IPR036097">
    <property type="entry name" value="HisK_dim/P_sf"/>
</dbReference>
<dbReference type="Gene3D" id="3.30.565.10">
    <property type="entry name" value="Histidine kinase-like ATPase, C-terminal domain"/>
    <property type="match status" value="1"/>
</dbReference>
<keyword evidence="8" id="KW-0812">Transmembrane</keyword>
<protein>
    <recommendedName>
        <fullName evidence="3">histidine kinase</fullName>
        <ecNumber evidence="3">2.7.13.3</ecNumber>
    </recommendedName>
</protein>
<evidence type="ECO:0000256" key="11">
    <source>
        <dbReference type="ARBA" id="ARBA00022777"/>
    </source>
</evidence>
<evidence type="ECO:0000256" key="14">
    <source>
        <dbReference type="ARBA" id="ARBA00023012"/>
    </source>
</evidence>
<dbReference type="FunFam" id="2.10.70.100:FF:000001">
    <property type="entry name" value="Sensory transduction histidine kinase"/>
    <property type="match status" value="1"/>
</dbReference>
<dbReference type="InterPro" id="IPR035965">
    <property type="entry name" value="PAS-like_dom_sf"/>
</dbReference>
<keyword evidence="9" id="KW-0677">Repeat</keyword>
<dbReference type="Proteomes" id="UP000324797">
    <property type="component" value="Unassembled WGS sequence"/>
</dbReference>
<dbReference type="FunFam" id="3.30.450.20:FF:000179">
    <property type="entry name" value="PAS domain-containing sensor histidine kinase"/>
    <property type="match status" value="1"/>
</dbReference>
<feature type="domain" description="PAC" evidence="19">
    <location>
        <begin position="266"/>
        <end position="317"/>
    </location>
</feature>
<evidence type="ECO:0000259" key="17">
    <source>
        <dbReference type="PROSITE" id="PS50109"/>
    </source>
</evidence>
<evidence type="ECO:0000256" key="5">
    <source>
        <dbReference type="ARBA" id="ARBA00022519"/>
    </source>
</evidence>
<dbReference type="InterPro" id="IPR004358">
    <property type="entry name" value="Sig_transdc_His_kin-like_C"/>
</dbReference>
<dbReference type="Gene3D" id="2.10.70.100">
    <property type="match status" value="2"/>
</dbReference>
<feature type="domain" description="PAC" evidence="19">
    <location>
        <begin position="528"/>
        <end position="580"/>
    </location>
</feature>
<comment type="caution">
    <text evidence="20">The sequence shown here is derived from an EMBL/GenBank/DDBJ whole genome shotgun (WGS) entry which is preliminary data.</text>
</comment>
<dbReference type="CDD" id="cd00130">
    <property type="entry name" value="PAS"/>
    <property type="match status" value="3"/>
</dbReference>
<dbReference type="EC" id="2.7.13.3" evidence="3"/>